<organism evidence="2 3">
    <name type="scientific">Caerostris extrusa</name>
    <name type="common">Bark spider</name>
    <name type="synonym">Caerostris bankana</name>
    <dbReference type="NCBI Taxonomy" id="172846"/>
    <lineage>
        <taxon>Eukaryota</taxon>
        <taxon>Metazoa</taxon>
        <taxon>Ecdysozoa</taxon>
        <taxon>Arthropoda</taxon>
        <taxon>Chelicerata</taxon>
        <taxon>Arachnida</taxon>
        <taxon>Araneae</taxon>
        <taxon>Araneomorphae</taxon>
        <taxon>Entelegynae</taxon>
        <taxon>Araneoidea</taxon>
        <taxon>Araneidae</taxon>
        <taxon>Caerostris</taxon>
    </lineage>
</organism>
<feature type="region of interest" description="Disordered" evidence="1">
    <location>
        <begin position="1"/>
        <end position="28"/>
    </location>
</feature>
<proteinExistence type="predicted"/>
<dbReference type="EMBL" id="BPLR01021168">
    <property type="protein sequence ID" value="GIX86752.1"/>
    <property type="molecule type" value="Genomic_DNA"/>
</dbReference>
<reference evidence="2 3" key="1">
    <citation type="submission" date="2021-06" db="EMBL/GenBank/DDBJ databases">
        <title>Caerostris extrusa draft genome.</title>
        <authorList>
            <person name="Kono N."/>
            <person name="Arakawa K."/>
        </authorList>
    </citation>
    <scope>NUCLEOTIDE SEQUENCE [LARGE SCALE GENOMIC DNA]</scope>
</reference>
<accession>A0AAV4NPM7</accession>
<name>A0AAV4NPM7_CAEEX</name>
<comment type="caution">
    <text evidence="2">The sequence shown here is derived from an EMBL/GenBank/DDBJ whole genome shotgun (WGS) entry which is preliminary data.</text>
</comment>
<evidence type="ECO:0000313" key="2">
    <source>
        <dbReference type="EMBL" id="GIX86752.1"/>
    </source>
</evidence>
<keyword evidence="3" id="KW-1185">Reference proteome</keyword>
<sequence length="105" mass="12141">MFSALAAKHTLEKHKSGPWQKKRSINPRHRGTNVFGDMECHICRRRTCRTSNVLSLSPARKETINGTAFMRWMALAWSRLLFTSNFGDGCGRFMRYSIINKHVNI</sequence>
<dbReference type="Proteomes" id="UP001054945">
    <property type="component" value="Unassembled WGS sequence"/>
</dbReference>
<evidence type="ECO:0000313" key="3">
    <source>
        <dbReference type="Proteomes" id="UP001054945"/>
    </source>
</evidence>
<evidence type="ECO:0000256" key="1">
    <source>
        <dbReference type="SAM" id="MobiDB-lite"/>
    </source>
</evidence>
<dbReference type="AlphaFoldDB" id="A0AAV4NPM7"/>
<gene>
    <name evidence="2" type="ORF">CEXT_228821</name>
</gene>
<protein>
    <submittedName>
        <fullName evidence="2">Uncharacterized protein</fullName>
    </submittedName>
</protein>